<dbReference type="InterPro" id="IPR036388">
    <property type="entry name" value="WH-like_DNA-bd_sf"/>
</dbReference>
<evidence type="ECO:0000256" key="3">
    <source>
        <dbReference type="ARBA" id="ARBA00023082"/>
    </source>
</evidence>
<dbReference type="NCBIfam" id="TIGR02937">
    <property type="entry name" value="sigma70-ECF"/>
    <property type="match status" value="1"/>
</dbReference>
<evidence type="ECO:0000256" key="2">
    <source>
        <dbReference type="ARBA" id="ARBA00023015"/>
    </source>
</evidence>
<evidence type="ECO:0000313" key="10">
    <source>
        <dbReference type="Proteomes" id="UP000058636"/>
    </source>
</evidence>
<reference evidence="9 10" key="1">
    <citation type="journal article" date="2015" name="MBio">
        <title>Genome-Resolved Metagenomic Analysis Reveals Roles for Candidate Phyla and Other Microbial Community Members in Biogeochemical Transformations in Oil Reservoirs.</title>
        <authorList>
            <person name="Hu P."/>
            <person name="Tom L."/>
            <person name="Singh A."/>
            <person name="Thomas B.C."/>
            <person name="Baker B.J."/>
            <person name="Piceno Y.M."/>
            <person name="Andersen G.L."/>
            <person name="Banfield J.F."/>
        </authorList>
    </citation>
    <scope>NUCLEOTIDE SEQUENCE [LARGE SCALE GENOMIC DNA]</scope>
    <source>
        <strain evidence="9">46_26</strain>
    </source>
</reference>
<dbReference type="InterPro" id="IPR000838">
    <property type="entry name" value="RNA_pol_sigma70_ECF_CS"/>
</dbReference>
<dbReference type="EMBL" id="LGFG01000078">
    <property type="protein sequence ID" value="KUK22893.1"/>
    <property type="molecule type" value="Genomic_DNA"/>
</dbReference>
<keyword evidence="4 6" id="KW-0238">DNA-binding</keyword>
<dbReference type="InterPro" id="IPR013325">
    <property type="entry name" value="RNA_pol_sigma_r2"/>
</dbReference>
<dbReference type="SUPFAM" id="SSF88946">
    <property type="entry name" value="Sigma2 domain of RNA polymerase sigma factors"/>
    <property type="match status" value="1"/>
</dbReference>
<evidence type="ECO:0000259" key="7">
    <source>
        <dbReference type="Pfam" id="PF04542"/>
    </source>
</evidence>
<gene>
    <name evidence="9" type="ORF">XD57_1002</name>
</gene>
<evidence type="ECO:0000313" key="9">
    <source>
        <dbReference type="EMBL" id="KUK22893.1"/>
    </source>
</evidence>
<dbReference type="Gene3D" id="1.10.10.10">
    <property type="entry name" value="Winged helix-like DNA-binding domain superfamily/Winged helix DNA-binding domain"/>
    <property type="match status" value="1"/>
</dbReference>
<dbReference type="CDD" id="cd06171">
    <property type="entry name" value="Sigma70_r4"/>
    <property type="match status" value="1"/>
</dbReference>
<dbReference type="GO" id="GO:0016987">
    <property type="term" value="F:sigma factor activity"/>
    <property type="evidence" value="ECO:0007669"/>
    <property type="project" value="UniProtKB-KW"/>
</dbReference>
<dbReference type="Pfam" id="PF08281">
    <property type="entry name" value="Sigma70_r4_2"/>
    <property type="match status" value="1"/>
</dbReference>
<keyword evidence="2 6" id="KW-0805">Transcription regulation</keyword>
<evidence type="ECO:0000256" key="1">
    <source>
        <dbReference type="ARBA" id="ARBA00010641"/>
    </source>
</evidence>
<evidence type="ECO:0000256" key="6">
    <source>
        <dbReference type="RuleBase" id="RU000716"/>
    </source>
</evidence>
<dbReference type="Gene3D" id="1.10.1740.10">
    <property type="match status" value="1"/>
</dbReference>
<keyword evidence="3 6" id="KW-0731">Sigma factor</keyword>
<comment type="similarity">
    <text evidence="1 6">Belongs to the sigma-70 factor family. ECF subfamily.</text>
</comment>
<name>A0A101EQ93_9THEM</name>
<dbReference type="Proteomes" id="UP000058636">
    <property type="component" value="Unassembled WGS sequence"/>
</dbReference>
<organism evidence="9 10">
    <name type="scientific">Thermotoga petrophila</name>
    <dbReference type="NCBI Taxonomy" id="93929"/>
    <lineage>
        <taxon>Bacteria</taxon>
        <taxon>Thermotogati</taxon>
        <taxon>Thermotogota</taxon>
        <taxon>Thermotogae</taxon>
        <taxon>Thermotogales</taxon>
        <taxon>Thermotogaceae</taxon>
        <taxon>Thermotoga</taxon>
    </lineage>
</organism>
<evidence type="ECO:0000256" key="5">
    <source>
        <dbReference type="ARBA" id="ARBA00023163"/>
    </source>
</evidence>
<dbReference type="InterPro" id="IPR007627">
    <property type="entry name" value="RNA_pol_sigma70_r2"/>
</dbReference>
<dbReference type="SUPFAM" id="SSF88659">
    <property type="entry name" value="Sigma3 and sigma4 domains of RNA polymerase sigma factors"/>
    <property type="match status" value="1"/>
</dbReference>
<comment type="caution">
    <text evidence="9">The sequence shown here is derived from an EMBL/GenBank/DDBJ whole genome shotgun (WGS) entry which is preliminary data.</text>
</comment>
<evidence type="ECO:0000259" key="8">
    <source>
        <dbReference type="Pfam" id="PF08281"/>
    </source>
</evidence>
<feature type="domain" description="RNA polymerase sigma-70 region 2" evidence="7">
    <location>
        <begin position="21"/>
        <end position="87"/>
    </location>
</feature>
<dbReference type="GO" id="GO:0003677">
    <property type="term" value="F:DNA binding"/>
    <property type="evidence" value="ECO:0007669"/>
    <property type="project" value="UniProtKB-KW"/>
</dbReference>
<dbReference type="GO" id="GO:0006352">
    <property type="term" value="P:DNA-templated transcription initiation"/>
    <property type="evidence" value="ECO:0007669"/>
    <property type="project" value="InterPro"/>
</dbReference>
<dbReference type="InterPro" id="IPR014284">
    <property type="entry name" value="RNA_pol_sigma-70_dom"/>
</dbReference>
<dbReference type="PATRIC" id="fig|93930.3.peg.10"/>
<evidence type="ECO:0000256" key="4">
    <source>
        <dbReference type="ARBA" id="ARBA00023125"/>
    </source>
</evidence>
<feature type="domain" description="RNA polymerase sigma factor 70 region 4 type 2" evidence="8">
    <location>
        <begin position="125"/>
        <end position="177"/>
    </location>
</feature>
<keyword evidence="5 6" id="KW-0804">Transcription</keyword>
<sequence>MNEKKLVEALKRKEDWAYEVLYREFAPKIGSIAKSFLNTDDVDDVVQDVFLRIFKGIKKFRGDSKLSTWIYRIAVNVCKDYLQKYKKRNEFLTDFQEKDNEEEIYIQPEAKENVLDEVLRSITAERVQKALEKLSPEDRLLIKLRDIDGLSYEEIASVLQKPVGTVKSRLHYARKRLGNLLKEGETVER</sequence>
<dbReference type="InterPro" id="IPR039425">
    <property type="entry name" value="RNA_pol_sigma-70-like"/>
</dbReference>
<dbReference type="InterPro" id="IPR013249">
    <property type="entry name" value="RNA_pol_sigma70_r4_t2"/>
</dbReference>
<dbReference type="InterPro" id="IPR013324">
    <property type="entry name" value="RNA_pol_sigma_r3/r4-like"/>
</dbReference>
<protein>
    <recommendedName>
        <fullName evidence="6">RNA polymerase sigma factor</fullName>
    </recommendedName>
</protein>
<accession>A0A101EQ93</accession>
<dbReference type="Pfam" id="PF04542">
    <property type="entry name" value="Sigma70_r2"/>
    <property type="match status" value="1"/>
</dbReference>
<proteinExistence type="inferred from homology"/>
<dbReference type="PANTHER" id="PTHR43133">
    <property type="entry name" value="RNA POLYMERASE ECF-TYPE SIGMA FACTO"/>
    <property type="match status" value="1"/>
</dbReference>
<dbReference type="PANTHER" id="PTHR43133:SF51">
    <property type="entry name" value="RNA POLYMERASE SIGMA FACTOR"/>
    <property type="match status" value="1"/>
</dbReference>
<dbReference type="AlphaFoldDB" id="A0A101EQ93"/>
<dbReference type="PROSITE" id="PS01063">
    <property type="entry name" value="SIGMA70_ECF"/>
    <property type="match status" value="1"/>
</dbReference>